<organism evidence="1 2">
    <name type="scientific">Lachancea lanzarotensis</name>
    <dbReference type="NCBI Taxonomy" id="1245769"/>
    <lineage>
        <taxon>Eukaryota</taxon>
        <taxon>Fungi</taxon>
        <taxon>Dikarya</taxon>
        <taxon>Ascomycota</taxon>
        <taxon>Saccharomycotina</taxon>
        <taxon>Saccharomycetes</taxon>
        <taxon>Saccharomycetales</taxon>
        <taxon>Saccharomycetaceae</taxon>
        <taxon>Lachancea</taxon>
    </lineage>
</organism>
<dbReference type="SUPFAM" id="SSF48371">
    <property type="entry name" value="ARM repeat"/>
    <property type="match status" value="1"/>
</dbReference>
<accession>A0A0C7MX75</accession>
<protein>
    <submittedName>
        <fullName evidence="1">LALA0S01e01640g1_1</fullName>
    </submittedName>
</protein>
<evidence type="ECO:0000313" key="2">
    <source>
        <dbReference type="Proteomes" id="UP000054304"/>
    </source>
</evidence>
<dbReference type="InterPro" id="IPR055334">
    <property type="entry name" value="PEX8-like"/>
</dbReference>
<dbReference type="InterPro" id="IPR016024">
    <property type="entry name" value="ARM-type_fold"/>
</dbReference>
<dbReference type="EMBL" id="LN736360">
    <property type="protein sequence ID" value="CEP60040.1"/>
    <property type="molecule type" value="Genomic_DNA"/>
</dbReference>
<dbReference type="Proteomes" id="UP000054304">
    <property type="component" value="Unassembled WGS sequence"/>
</dbReference>
<dbReference type="AlphaFoldDB" id="A0A0C7MX75"/>
<dbReference type="STRING" id="1245769.A0A0C7MX75"/>
<gene>
    <name evidence="1" type="ORF">LALA0_S01e01640g</name>
</gene>
<dbReference type="OrthoDB" id="2357318at2759"/>
<dbReference type="HOGENOM" id="CLU_031057_0_0_1"/>
<dbReference type="RefSeq" id="XP_022626285.1">
    <property type="nucleotide sequence ID" value="XM_022774160.1"/>
</dbReference>
<proteinExistence type="predicted"/>
<dbReference type="PANTHER" id="PTHR39214">
    <property type="entry name" value="MICROBODY (PEROXISOME) BIOGENESIS PROTEIN PEROXIN 8 (EUROFUNG)"/>
    <property type="match status" value="1"/>
</dbReference>
<sequence length="572" mass="65103">MSSGGQTPELESAVDHLVTILHQPIFTGEIHDILSNLVYYIPRLRRKRKLEQLVSGFLESQLWSMLLGEDRSVLQETAEAIFSWKLSISEPVISVAEFYAVWDRAIKNCKAWNISKLTVLTGILGTRAKLDTLQTQFFLDDSNSVSGKYRNWKYELFMPVWRQLFRETMKHSPREAEYLAVLLSCIYENRDVNEVMGEQLAPVLLQLSLTVINDYKKSPSFVSKNLGSIAKTLESTLSKTNIVVVTNALRAVTATTFDISLREMHAPRANYSTQIYSNQLLTVISILRGCLSRPAIPKEWYSQVIMSLFYVDFIAQDFGKKGFQSYEYIYKISVAGCTVDVAQYYNCLDTMRGNIYQSSGNNVVNNSRILYLLNFLEFSLGIVPVTPDFLSEFFVPVVTFYAASSDANICEAAQATQLCLYNNKSAGEFLQVWKTTHYLEFLEQSTQRFLAGVLKSSQLIHIFAAIAQEIPALKPTNPDISREVLHYTYLLVLNHQKESSEVVSTLIQCLAQQLPHIKTKYITGWLENIIELIQFCPAQKEKIFDCLWKQINSGLLPDDRALSWFLSSQSKL</sequence>
<reference evidence="1 2" key="1">
    <citation type="submission" date="2014-12" db="EMBL/GenBank/DDBJ databases">
        <authorList>
            <person name="Neuveglise Cecile"/>
        </authorList>
    </citation>
    <scope>NUCLEOTIDE SEQUENCE [LARGE SCALE GENOMIC DNA]</scope>
    <source>
        <strain evidence="1 2">CBS 12615</strain>
    </source>
</reference>
<dbReference type="GeneID" id="34683411"/>
<keyword evidence="2" id="KW-1185">Reference proteome</keyword>
<evidence type="ECO:0000313" key="1">
    <source>
        <dbReference type="EMBL" id="CEP60040.1"/>
    </source>
</evidence>
<name>A0A0C7MX75_9SACH</name>
<dbReference type="PANTHER" id="PTHR39214:SF1">
    <property type="entry name" value="MICROBODY (PEROXISOME) BIOGENESIS PROTEIN PEROXIN 8 (EUROFUNG)"/>
    <property type="match status" value="1"/>
</dbReference>